<name>A0A1A9X0M0_9MUSC</name>
<dbReference type="VEuPathDB" id="VectorBase:GBRI039765"/>
<dbReference type="Proteomes" id="UP000091820">
    <property type="component" value="Unassembled WGS sequence"/>
</dbReference>
<sequence>MKKSILIVIALIAATLAQSSILSPAIPAVVPALTYANSPLYAAGGSQQIDVRHNYDGTLSSYTTAPFNYAGPFSSRYATGIPAATFTAATAPYFASYPAAYASPAAIPAVPAAAVGF</sequence>
<dbReference type="AlphaFoldDB" id="A0A1A9X0M0"/>
<feature type="signal peptide" evidence="1">
    <location>
        <begin position="1"/>
        <end position="17"/>
    </location>
</feature>
<keyword evidence="3" id="KW-1185">Reference proteome</keyword>
<keyword evidence="1" id="KW-0732">Signal</keyword>
<feature type="chain" id="PRO_5008400943" evidence="1">
    <location>
        <begin position="18"/>
        <end position="117"/>
    </location>
</feature>
<reference evidence="3" key="1">
    <citation type="submission" date="2014-03" db="EMBL/GenBank/DDBJ databases">
        <authorList>
            <person name="Aksoy S."/>
            <person name="Warren W."/>
            <person name="Wilson R.K."/>
        </authorList>
    </citation>
    <scope>NUCLEOTIDE SEQUENCE [LARGE SCALE GENOMIC DNA]</scope>
    <source>
        <strain evidence="3">IAEA</strain>
    </source>
</reference>
<dbReference type="EnsemblMetazoa" id="GBRI039765-RA">
    <property type="protein sequence ID" value="GBRI039765-PA"/>
    <property type="gene ID" value="GBRI039765"/>
</dbReference>
<protein>
    <submittedName>
        <fullName evidence="2">Uncharacterized protein</fullName>
    </submittedName>
</protein>
<proteinExistence type="predicted"/>
<reference evidence="2" key="2">
    <citation type="submission" date="2020-05" db="UniProtKB">
        <authorList>
            <consortium name="EnsemblMetazoa"/>
        </authorList>
    </citation>
    <scope>IDENTIFICATION</scope>
    <source>
        <strain evidence="2">IAEA</strain>
    </source>
</reference>
<organism evidence="2 3">
    <name type="scientific">Glossina brevipalpis</name>
    <dbReference type="NCBI Taxonomy" id="37001"/>
    <lineage>
        <taxon>Eukaryota</taxon>
        <taxon>Metazoa</taxon>
        <taxon>Ecdysozoa</taxon>
        <taxon>Arthropoda</taxon>
        <taxon>Hexapoda</taxon>
        <taxon>Insecta</taxon>
        <taxon>Pterygota</taxon>
        <taxon>Neoptera</taxon>
        <taxon>Endopterygota</taxon>
        <taxon>Diptera</taxon>
        <taxon>Brachycera</taxon>
        <taxon>Muscomorpha</taxon>
        <taxon>Hippoboscoidea</taxon>
        <taxon>Glossinidae</taxon>
        <taxon>Glossina</taxon>
    </lineage>
</organism>
<accession>A0A1A9X0M0</accession>
<evidence type="ECO:0000313" key="2">
    <source>
        <dbReference type="EnsemblMetazoa" id="GBRI039765-PA"/>
    </source>
</evidence>
<evidence type="ECO:0000313" key="3">
    <source>
        <dbReference type="Proteomes" id="UP000091820"/>
    </source>
</evidence>
<evidence type="ECO:0000256" key="1">
    <source>
        <dbReference type="SAM" id="SignalP"/>
    </source>
</evidence>